<evidence type="ECO:0000256" key="6">
    <source>
        <dbReference type="ARBA" id="ARBA00038255"/>
    </source>
</evidence>
<dbReference type="OrthoDB" id="5594999at2759"/>
<dbReference type="KEGG" id="ffu:CLAFUR5_02214"/>
<dbReference type="RefSeq" id="XP_047755492.1">
    <property type="nucleotide sequence ID" value="XM_047901362.1"/>
</dbReference>
<dbReference type="PROSITE" id="PS50082">
    <property type="entry name" value="WD_REPEATS_2"/>
    <property type="match status" value="1"/>
</dbReference>
<reference evidence="8" key="2">
    <citation type="journal article" date="2022" name="Microb. Genom.">
        <title>A chromosome-scale genome assembly of the tomato pathogen Cladosporium fulvum reveals a compartmentalized genome architecture and the presence of a dispensable chromosome.</title>
        <authorList>
            <person name="Zaccaron A.Z."/>
            <person name="Chen L.H."/>
            <person name="Samaras A."/>
            <person name="Stergiopoulos I."/>
        </authorList>
    </citation>
    <scope>NUCLEOTIDE SEQUENCE</scope>
    <source>
        <strain evidence="8">Race5_Kim</strain>
    </source>
</reference>
<dbReference type="EMBL" id="CP090163">
    <property type="protein sequence ID" value="UJO11126.1"/>
    <property type="molecule type" value="Genomic_DNA"/>
</dbReference>
<comment type="similarity">
    <text evidence="6">Belongs to the WD repeat WDR6 family.</text>
</comment>
<dbReference type="Pfam" id="PF00400">
    <property type="entry name" value="WD40"/>
    <property type="match status" value="3"/>
</dbReference>
<keyword evidence="9" id="KW-1185">Reference proteome</keyword>
<evidence type="ECO:0000256" key="7">
    <source>
        <dbReference type="PROSITE-ProRule" id="PRU00221"/>
    </source>
</evidence>
<keyword evidence="4" id="KW-0819">tRNA processing</keyword>
<evidence type="ECO:0000313" key="8">
    <source>
        <dbReference type="EMBL" id="UJO11126.1"/>
    </source>
</evidence>
<protein>
    <submittedName>
        <fullName evidence="8">Regulator of Ty1 transposition protein 10</fullName>
    </submittedName>
</protein>
<gene>
    <name evidence="8" type="ORF">CLAFUR5_02214</name>
</gene>
<organism evidence="8 9">
    <name type="scientific">Passalora fulva</name>
    <name type="common">Tomato leaf mold</name>
    <name type="synonym">Cladosporium fulvum</name>
    <dbReference type="NCBI Taxonomy" id="5499"/>
    <lineage>
        <taxon>Eukaryota</taxon>
        <taxon>Fungi</taxon>
        <taxon>Dikarya</taxon>
        <taxon>Ascomycota</taxon>
        <taxon>Pezizomycotina</taxon>
        <taxon>Dothideomycetes</taxon>
        <taxon>Dothideomycetidae</taxon>
        <taxon>Mycosphaerellales</taxon>
        <taxon>Mycosphaerellaceae</taxon>
        <taxon>Fulvia</taxon>
    </lineage>
</organism>
<dbReference type="GeneID" id="71982092"/>
<keyword evidence="2" id="KW-0963">Cytoplasm</keyword>
<keyword evidence="5" id="KW-0677">Repeat</keyword>
<dbReference type="OMA" id="IIVWSCF"/>
<comment type="subcellular location">
    <subcellularLocation>
        <location evidence="1">Cytoplasm</location>
    </subcellularLocation>
</comment>
<name>A0A9Q8L5D3_PASFU</name>
<dbReference type="Proteomes" id="UP000756132">
    <property type="component" value="Chromosome 1"/>
</dbReference>
<dbReference type="PANTHER" id="PTHR14344">
    <property type="entry name" value="WD REPEAT PROTEIN"/>
    <property type="match status" value="1"/>
</dbReference>
<dbReference type="InterPro" id="IPR019775">
    <property type="entry name" value="WD40_repeat_CS"/>
</dbReference>
<keyword evidence="3 7" id="KW-0853">WD repeat</keyword>
<dbReference type="SMART" id="SM00320">
    <property type="entry name" value="WD40"/>
    <property type="match status" value="6"/>
</dbReference>
<evidence type="ECO:0000256" key="3">
    <source>
        <dbReference type="ARBA" id="ARBA00022574"/>
    </source>
</evidence>
<accession>A0A9Q8L5D3</accession>
<dbReference type="SUPFAM" id="SSF50998">
    <property type="entry name" value="Quinoprotein alcohol dehydrogenase-like"/>
    <property type="match status" value="1"/>
</dbReference>
<dbReference type="AlphaFoldDB" id="A0A9Q8L5D3"/>
<evidence type="ECO:0000256" key="5">
    <source>
        <dbReference type="ARBA" id="ARBA00022737"/>
    </source>
</evidence>
<dbReference type="InterPro" id="IPR051973">
    <property type="entry name" value="tRNA_Anticodon_Mtase-Reg"/>
</dbReference>
<dbReference type="InterPro" id="IPR011047">
    <property type="entry name" value="Quinoprotein_ADH-like_sf"/>
</dbReference>
<dbReference type="GO" id="GO:0030488">
    <property type="term" value="P:tRNA methylation"/>
    <property type="evidence" value="ECO:0007669"/>
    <property type="project" value="TreeGrafter"/>
</dbReference>
<dbReference type="SUPFAM" id="SSF101908">
    <property type="entry name" value="Putative isomerase YbhE"/>
    <property type="match status" value="1"/>
</dbReference>
<dbReference type="InterPro" id="IPR036322">
    <property type="entry name" value="WD40_repeat_dom_sf"/>
</dbReference>
<proteinExistence type="inferred from homology"/>
<dbReference type="InterPro" id="IPR001680">
    <property type="entry name" value="WD40_rpt"/>
</dbReference>
<dbReference type="PANTHER" id="PTHR14344:SF3">
    <property type="entry name" value="WD REPEAT-CONTAINING PROTEIN 6"/>
    <property type="match status" value="1"/>
</dbReference>
<evidence type="ECO:0000256" key="2">
    <source>
        <dbReference type="ARBA" id="ARBA00022490"/>
    </source>
</evidence>
<evidence type="ECO:0000256" key="4">
    <source>
        <dbReference type="ARBA" id="ARBA00022694"/>
    </source>
</evidence>
<sequence>MQHETHRVPVTALAFWDDDVVLTGEGGLLRAYNIKTRRLLASAQLFRGQAIHGVITRSGNTSGGELLVHGGHDICRVRLVRQSTSSIDIEVGEVAKADDWILHAAFSPQALNNGGDFTAAIVTAHNALILVKPRHTNNRNDLRLSLEPVVSGSNCILYCAQVTWLSASHCLIASGTAFGDIVVWSCFLRQDGDALPASHQTHYAFPAHEGSVFGVELSTSDAAKAVGDYQHLLASCSDDRTIRLWDVSDLSLQAPEISDQQQETGFGAKSVEGYGPPLLAKVMGHVSRIWHVRFFHQQPEGEVYVLSFGEDAHCITWRLEAAKAEETNASQKLTQVNAERLHNGKNIWSLAVHNDSQIITGGADGALASFHFTDVKSLLSRQGEVSPYPQTITTGSNYRSYGFISQNSLIATDDQGQVHLLGLDNGSWQARIIFDCLPELRGYSAIASASGLAFVAVSQGSVYSCTEHASDLQPLLTTERKVAGLFVAGHYYDASAPCPRDLDLLITNVGSSIVLYCQHGEPATGEGKLSLPDGFVVTSFTTYHSGADEHIIVLGSRGGSIAVYRRYRQDELLSPSVVSTNVHSEETVTKLVLSEPPDNKPSNKLWLFSTGRDGTFAAHEIRLDDTDIALATRHQLQLPFGPNIEGCEVNAQGNIRVWGFRGKQFVVLDVTIQQEIMSIECGGVHRNWAFQSSEAGGTFVWTKASKLYFAHQEHLPNQTVNSGGHGREMKCIATSPVDPGLFATGAEDTDIKLNRCENGSFRCIHTLQKHVTGIQHLQWSSDGQYLFSSGGFEQFLVWRITTDIPQLDLGVICASRHPKSGTSDLRIMSFDVADQKAHDKDAMFRITMVYSDSTVRCWQYHDGTWILLAEGDYLTSCLTQYLHGADHERFITASTDGILTTWLTDNKQKKLKWKQRHKVHQSAILSTVQLSFAAVGTLILTGGDDNAIGITLVAESEPQTLFRTLLIPRAHAAAVTALAIVAVSEGHFWFVSASIDQRVKLWQVELDHRKKGSDMIDVKLVANVFTAVADVSSMEQIRCEDGQEGLLVAGVGLDVWKVPRLEDGSESG</sequence>
<dbReference type="InterPro" id="IPR015943">
    <property type="entry name" value="WD40/YVTN_repeat-like_dom_sf"/>
</dbReference>
<reference evidence="8" key="1">
    <citation type="submission" date="2021-12" db="EMBL/GenBank/DDBJ databases">
        <authorList>
            <person name="Zaccaron A."/>
            <person name="Stergiopoulos I."/>
        </authorList>
    </citation>
    <scope>NUCLEOTIDE SEQUENCE</scope>
    <source>
        <strain evidence="8">Race5_Kim</strain>
    </source>
</reference>
<dbReference type="GO" id="GO:0005737">
    <property type="term" value="C:cytoplasm"/>
    <property type="evidence" value="ECO:0007669"/>
    <property type="project" value="UniProtKB-SubCell"/>
</dbReference>
<evidence type="ECO:0000313" key="9">
    <source>
        <dbReference type="Proteomes" id="UP000756132"/>
    </source>
</evidence>
<dbReference type="PROSITE" id="PS00678">
    <property type="entry name" value="WD_REPEATS_1"/>
    <property type="match status" value="1"/>
</dbReference>
<evidence type="ECO:0000256" key="1">
    <source>
        <dbReference type="ARBA" id="ARBA00004496"/>
    </source>
</evidence>
<dbReference type="SUPFAM" id="SSF50978">
    <property type="entry name" value="WD40 repeat-like"/>
    <property type="match status" value="2"/>
</dbReference>
<feature type="repeat" description="WD" evidence="7">
    <location>
        <begin position="232"/>
        <end position="248"/>
    </location>
</feature>
<dbReference type="Gene3D" id="2.130.10.10">
    <property type="entry name" value="YVTN repeat-like/Quinoprotein amine dehydrogenase"/>
    <property type="match status" value="4"/>
</dbReference>